<keyword evidence="21" id="KW-1185">Reference proteome</keyword>
<dbReference type="PROSITE" id="PS00109">
    <property type="entry name" value="PROTEIN_KINASE_TYR"/>
    <property type="match status" value="1"/>
</dbReference>
<dbReference type="GO" id="GO:0005886">
    <property type="term" value="C:plasma membrane"/>
    <property type="evidence" value="ECO:0007669"/>
    <property type="project" value="UniProtKB-SubCell"/>
</dbReference>
<comment type="caution">
    <text evidence="20">The sequence shown here is derived from an EMBL/GenBank/DDBJ whole genome shotgun (WGS) entry which is preliminary data.</text>
</comment>
<feature type="compositionally biased region" description="Basic and acidic residues" evidence="17">
    <location>
        <begin position="38"/>
        <end position="55"/>
    </location>
</feature>
<dbReference type="Gene3D" id="3.30.505.10">
    <property type="entry name" value="SH2 domain"/>
    <property type="match status" value="1"/>
</dbReference>
<evidence type="ECO:0000256" key="17">
    <source>
        <dbReference type="SAM" id="MobiDB-lite"/>
    </source>
</evidence>
<dbReference type="InterPro" id="IPR036860">
    <property type="entry name" value="SH2_dom_sf"/>
</dbReference>
<dbReference type="InterPro" id="IPR035849">
    <property type="entry name" value="Fes/Fps/Fer_SH2"/>
</dbReference>
<dbReference type="InterPro" id="IPR017441">
    <property type="entry name" value="Protein_kinase_ATP_BS"/>
</dbReference>
<dbReference type="Proteomes" id="UP001331761">
    <property type="component" value="Unassembled WGS sequence"/>
</dbReference>
<name>A0AAN8J259_TRICO</name>
<dbReference type="PRINTS" id="PR00109">
    <property type="entry name" value="TYRKINASE"/>
</dbReference>
<comment type="subcellular location">
    <subcellularLocation>
        <location evidence="1">Cell membrane</location>
        <topology evidence="1">Peripheral membrane protein</topology>
    </subcellularLocation>
    <subcellularLocation>
        <location evidence="2">Cytoplasm</location>
    </subcellularLocation>
</comment>
<evidence type="ECO:0000256" key="7">
    <source>
        <dbReference type="ARBA" id="ARBA00022777"/>
    </source>
</evidence>
<comment type="catalytic activity">
    <reaction evidence="12 16">
        <text>L-tyrosyl-[protein] + ATP = O-phospho-L-tyrosyl-[protein] + ADP + H(+)</text>
        <dbReference type="Rhea" id="RHEA:10596"/>
        <dbReference type="Rhea" id="RHEA-COMP:10136"/>
        <dbReference type="Rhea" id="RHEA-COMP:20101"/>
        <dbReference type="ChEBI" id="CHEBI:15378"/>
        <dbReference type="ChEBI" id="CHEBI:30616"/>
        <dbReference type="ChEBI" id="CHEBI:46858"/>
        <dbReference type="ChEBI" id="CHEBI:61978"/>
        <dbReference type="ChEBI" id="CHEBI:456216"/>
        <dbReference type="EC" id="2.7.10.2"/>
    </reaction>
</comment>
<evidence type="ECO:0000256" key="8">
    <source>
        <dbReference type="ARBA" id="ARBA00022840"/>
    </source>
</evidence>
<dbReference type="InterPro" id="IPR001245">
    <property type="entry name" value="Ser-Thr/Tyr_kinase_cat_dom"/>
</dbReference>
<evidence type="ECO:0000256" key="10">
    <source>
        <dbReference type="ARBA" id="ARBA00023136"/>
    </source>
</evidence>
<keyword evidence="3" id="KW-1003">Cell membrane</keyword>
<feature type="region of interest" description="Disordered" evidence="17">
    <location>
        <begin position="1"/>
        <end position="55"/>
    </location>
</feature>
<evidence type="ECO:0000256" key="16">
    <source>
        <dbReference type="RuleBase" id="RU362096"/>
    </source>
</evidence>
<proteinExistence type="inferred from homology"/>
<dbReference type="FunFam" id="3.30.200.20:FF:000194">
    <property type="entry name" value="protein-tyrosine kinase 2-beta isoform X1"/>
    <property type="match status" value="1"/>
</dbReference>
<gene>
    <name evidence="20" type="ORF">GCK32_003359</name>
</gene>
<evidence type="ECO:0000256" key="13">
    <source>
        <dbReference type="ARBA" id="ARBA00061333"/>
    </source>
</evidence>
<dbReference type="GO" id="GO:0005737">
    <property type="term" value="C:cytoplasm"/>
    <property type="evidence" value="ECO:0007669"/>
    <property type="project" value="UniProtKB-SubCell"/>
</dbReference>
<sequence>MAERSKYTLEPSPLPGQQKDKDQDKSGSHRPSSPQGKSEIRDVGLDSKGPKDEQVFDKDEEKTLKQFEFYHGFLPREDLYILVRNVGDYLLRVSEVDNDPTKIRREIILSVAIDVEIKTISEAEKAAEKAQDPSQRKRGKLKNVIVRRRRNKYLVETNRLFDTLRELLEHYQKTPGKLNKFVFALTNPIKQQPWEFQHSDVKQGSLLGQGAFGEVRAGTLQLKTGETVDVAIKVTKGTSDLCKAKIKEMMKEARLMRNFKHKNIVRIYGVAVDEQPLYILLELVTGGALNSWLKANAGRVEVPDKTTMCLGAAQGAEYLHQNRCMHRDLAARNCLITQDKVVKISDFGLSRMGTHYQIRTAMRLPIKWLAPETITTFSFSLKTDVFSFGVVVFEIFSDGAEPWEGKTNAEVKVHITNGEFLTLPDCVPEALRNFIDERVFVKDPAERADMSEVVKALEQQVATRPSEGGWFRQRKKNSTNTDEKTGLLSRILNPF</sequence>
<dbReference type="Gene3D" id="3.30.200.20">
    <property type="entry name" value="Phosphorylase Kinase, domain 1"/>
    <property type="match status" value="1"/>
</dbReference>
<keyword evidence="4" id="KW-0963">Cytoplasm</keyword>
<organism evidence="20 21">
    <name type="scientific">Trichostrongylus colubriformis</name>
    <name type="common">Black scour worm</name>
    <dbReference type="NCBI Taxonomy" id="6319"/>
    <lineage>
        <taxon>Eukaryota</taxon>
        <taxon>Metazoa</taxon>
        <taxon>Ecdysozoa</taxon>
        <taxon>Nematoda</taxon>
        <taxon>Chromadorea</taxon>
        <taxon>Rhabditida</taxon>
        <taxon>Rhabditina</taxon>
        <taxon>Rhabditomorpha</taxon>
        <taxon>Strongyloidea</taxon>
        <taxon>Trichostrongylidae</taxon>
        <taxon>Trichostrongylus</taxon>
    </lineage>
</organism>
<evidence type="ECO:0000313" key="20">
    <source>
        <dbReference type="EMBL" id="KAK5978484.1"/>
    </source>
</evidence>
<dbReference type="InterPro" id="IPR008266">
    <property type="entry name" value="Tyr_kinase_AS"/>
</dbReference>
<dbReference type="InterPro" id="IPR020635">
    <property type="entry name" value="Tyr_kinase_cat_dom"/>
</dbReference>
<comment type="similarity">
    <text evidence="13">Belongs to the protein kinase superfamily. Tyr protein kinase family. Fes/fps subfamily.</text>
</comment>
<dbReference type="SUPFAM" id="SSF55550">
    <property type="entry name" value="SH2 domain"/>
    <property type="match status" value="1"/>
</dbReference>
<dbReference type="PANTHER" id="PTHR24418">
    <property type="entry name" value="TYROSINE-PROTEIN KINASE"/>
    <property type="match status" value="1"/>
</dbReference>
<dbReference type="PROSITE" id="PS50011">
    <property type="entry name" value="PROTEIN_KINASE_DOM"/>
    <property type="match status" value="1"/>
</dbReference>
<keyword evidence="9 14" id="KW-0727">SH2 domain</keyword>
<dbReference type="SUPFAM" id="SSF56112">
    <property type="entry name" value="Protein kinase-like (PK-like)"/>
    <property type="match status" value="1"/>
</dbReference>
<dbReference type="GO" id="GO:0005524">
    <property type="term" value="F:ATP binding"/>
    <property type="evidence" value="ECO:0007669"/>
    <property type="project" value="UniProtKB-UniRule"/>
</dbReference>
<evidence type="ECO:0000256" key="5">
    <source>
        <dbReference type="ARBA" id="ARBA00022679"/>
    </source>
</evidence>
<dbReference type="Pfam" id="PF07714">
    <property type="entry name" value="PK_Tyr_Ser-Thr"/>
    <property type="match status" value="1"/>
</dbReference>
<dbReference type="PROSITE" id="PS00107">
    <property type="entry name" value="PROTEIN_KINASE_ATP"/>
    <property type="match status" value="1"/>
</dbReference>
<evidence type="ECO:0000256" key="15">
    <source>
        <dbReference type="PROSITE-ProRule" id="PRU10141"/>
    </source>
</evidence>
<dbReference type="InterPro" id="IPR050198">
    <property type="entry name" value="Non-receptor_tyrosine_kinases"/>
</dbReference>
<dbReference type="EC" id="2.7.10.2" evidence="16"/>
<evidence type="ECO:0000259" key="19">
    <source>
        <dbReference type="PROSITE" id="PS50011"/>
    </source>
</evidence>
<evidence type="ECO:0000256" key="4">
    <source>
        <dbReference type="ARBA" id="ARBA00022490"/>
    </source>
</evidence>
<dbReference type="CDD" id="cd00192">
    <property type="entry name" value="PTKc"/>
    <property type="match status" value="1"/>
</dbReference>
<evidence type="ECO:0000313" key="21">
    <source>
        <dbReference type="Proteomes" id="UP001331761"/>
    </source>
</evidence>
<dbReference type="Gene3D" id="1.10.510.10">
    <property type="entry name" value="Transferase(Phosphotransferase) domain 1"/>
    <property type="match status" value="1"/>
</dbReference>
<keyword evidence="11 16" id="KW-0829">Tyrosine-protein kinase</keyword>
<evidence type="ECO:0000256" key="12">
    <source>
        <dbReference type="ARBA" id="ARBA00051245"/>
    </source>
</evidence>
<keyword evidence="7 16" id="KW-0418">Kinase</keyword>
<dbReference type="InterPro" id="IPR000719">
    <property type="entry name" value="Prot_kinase_dom"/>
</dbReference>
<dbReference type="InterPro" id="IPR011009">
    <property type="entry name" value="Kinase-like_dom_sf"/>
</dbReference>
<protein>
    <recommendedName>
        <fullName evidence="16">Tyrosine-protein kinase</fullName>
        <ecNumber evidence="16">2.7.10.2</ecNumber>
    </recommendedName>
</protein>
<evidence type="ECO:0000256" key="14">
    <source>
        <dbReference type="PROSITE-ProRule" id="PRU00191"/>
    </source>
</evidence>
<feature type="domain" description="SH2" evidence="18">
    <location>
        <begin position="69"/>
        <end position="189"/>
    </location>
</feature>
<evidence type="ECO:0000256" key="2">
    <source>
        <dbReference type="ARBA" id="ARBA00004496"/>
    </source>
</evidence>
<accession>A0AAN8J259</accession>
<keyword evidence="10" id="KW-0472">Membrane</keyword>
<keyword evidence="6 15" id="KW-0547">Nucleotide-binding</keyword>
<evidence type="ECO:0000256" key="1">
    <source>
        <dbReference type="ARBA" id="ARBA00004202"/>
    </source>
</evidence>
<dbReference type="InterPro" id="IPR000980">
    <property type="entry name" value="SH2"/>
</dbReference>
<keyword evidence="5 16" id="KW-0808">Transferase</keyword>
<evidence type="ECO:0000256" key="6">
    <source>
        <dbReference type="ARBA" id="ARBA00022741"/>
    </source>
</evidence>
<evidence type="ECO:0000256" key="3">
    <source>
        <dbReference type="ARBA" id="ARBA00022475"/>
    </source>
</evidence>
<feature type="domain" description="Protein kinase" evidence="19">
    <location>
        <begin position="201"/>
        <end position="461"/>
    </location>
</feature>
<feature type="binding site" evidence="15">
    <location>
        <position position="233"/>
    </location>
    <ligand>
        <name>ATP</name>
        <dbReference type="ChEBI" id="CHEBI:30616"/>
    </ligand>
</feature>
<dbReference type="EMBL" id="WIXE01009380">
    <property type="protein sequence ID" value="KAK5978484.1"/>
    <property type="molecule type" value="Genomic_DNA"/>
</dbReference>
<dbReference type="SMART" id="SM00219">
    <property type="entry name" value="TyrKc"/>
    <property type="match status" value="1"/>
</dbReference>
<dbReference type="AlphaFoldDB" id="A0AAN8J259"/>
<dbReference type="SMART" id="SM00252">
    <property type="entry name" value="SH2"/>
    <property type="match status" value="1"/>
</dbReference>
<evidence type="ECO:0000256" key="9">
    <source>
        <dbReference type="ARBA" id="ARBA00022999"/>
    </source>
</evidence>
<feature type="compositionally biased region" description="Basic and acidic residues" evidence="17">
    <location>
        <begin position="18"/>
        <end position="27"/>
    </location>
</feature>
<dbReference type="GO" id="GO:0004715">
    <property type="term" value="F:non-membrane spanning protein tyrosine kinase activity"/>
    <property type="evidence" value="ECO:0007669"/>
    <property type="project" value="UniProtKB-EC"/>
</dbReference>
<evidence type="ECO:0000256" key="11">
    <source>
        <dbReference type="ARBA" id="ARBA00023137"/>
    </source>
</evidence>
<keyword evidence="8 15" id="KW-0067">ATP-binding</keyword>
<evidence type="ECO:0000259" key="18">
    <source>
        <dbReference type="PROSITE" id="PS50001"/>
    </source>
</evidence>
<dbReference type="PROSITE" id="PS50001">
    <property type="entry name" value="SH2"/>
    <property type="match status" value="1"/>
</dbReference>
<reference evidence="20 21" key="1">
    <citation type="submission" date="2019-10" db="EMBL/GenBank/DDBJ databases">
        <title>Assembly and Annotation for the nematode Trichostrongylus colubriformis.</title>
        <authorList>
            <person name="Martin J."/>
        </authorList>
    </citation>
    <scope>NUCLEOTIDE SEQUENCE [LARGE SCALE GENOMIC DNA]</scope>
    <source>
        <strain evidence="20">G859</strain>
        <tissue evidence="20">Whole worm</tissue>
    </source>
</reference>
<dbReference type="CDD" id="cd10361">
    <property type="entry name" value="SH2_Fps_family"/>
    <property type="match status" value="1"/>
</dbReference>